<dbReference type="PANTHER" id="PTHR15237:SF0">
    <property type="entry name" value="CELL CYCLE CHECKPOINT CONTROL PROTEIN"/>
    <property type="match status" value="1"/>
</dbReference>
<dbReference type="SUPFAM" id="SSF55979">
    <property type="entry name" value="DNA clamp"/>
    <property type="match status" value="1"/>
</dbReference>
<dbReference type="RefSeq" id="XP_018188303.1">
    <property type="nucleotide sequence ID" value="XM_018335083.1"/>
</dbReference>
<dbReference type="OMA" id="NETQCRF"/>
<keyword evidence="2" id="KW-0227">DNA damage</keyword>
<feature type="region of interest" description="Disordered" evidence="3">
    <location>
        <begin position="391"/>
        <end position="442"/>
    </location>
</feature>
<protein>
    <recommendedName>
        <fullName evidence="2">DNA repair protein rad9</fullName>
    </recommendedName>
</protein>
<dbReference type="GO" id="GO:0006281">
    <property type="term" value="P:DNA repair"/>
    <property type="evidence" value="ECO:0007669"/>
    <property type="project" value="UniProtKB-UniRule"/>
</dbReference>
<dbReference type="STRING" id="1328760.A0A165GY29"/>
<feature type="compositionally biased region" description="Basic and acidic residues" evidence="3">
    <location>
        <begin position="395"/>
        <end position="412"/>
    </location>
</feature>
<dbReference type="PANTHER" id="PTHR15237">
    <property type="entry name" value="DNA REPAIR PROTEIN RAD9"/>
    <property type="match status" value="1"/>
</dbReference>
<comment type="function">
    <text evidence="2">Acts in DNA repair and mutagenesis. Involved in promoting resistance to ionizing radiation and UV light, as well as regulating cell cycle progression after irradiation.</text>
</comment>
<dbReference type="PIRSF" id="PIRSF009303">
    <property type="entry name" value="Cell_cycle_RAD9"/>
    <property type="match status" value="1"/>
</dbReference>
<dbReference type="Pfam" id="PF04139">
    <property type="entry name" value="Rad9"/>
    <property type="match status" value="1"/>
</dbReference>
<dbReference type="Proteomes" id="UP000076632">
    <property type="component" value="Unassembled WGS sequence"/>
</dbReference>
<feature type="region of interest" description="Disordered" evidence="3">
    <location>
        <begin position="321"/>
        <end position="366"/>
    </location>
</feature>
<comment type="similarity">
    <text evidence="1 2">Belongs to the rad9 family.</text>
</comment>
<dbReference type="GO" id="GO:0071479">
    <property type="term" value="P:cellular response to ionizing radiation"/>
    <property type="evidence" value="ECO:0007669"/>
    <property type="project" value="TreeGrafter"/>
</dbReference>
<evidence type="ECO:0000313" key="4">
    <source>
        <dbReference type="EMBL" id="KZF22748.1"/>
    </source>
</evidence>
<evidence type="ECO:0000313" key="5">
    <source>
        <dbReference type="Proteomes" id="UP000076632"/>
    </source>
</evidence>
<dbReference type="Gene3D" id="3.70.10.10">
    <property type="match status" value="1"/>
</dbReference>
<dbReference type="GeneID" id="28900220"/>
<dbReference type="EMBL" id="KV407458">
    <property type="protein sequence ID" value="KZF22748.1"/>
    <property type="molecule type" value="Genomic_DNA"/>
</dbReference>
<feature type="compositionally biased region" description="Polar residues" evidence="3">
    <location>
        <begin position="413"/>
        <end position="426"/>
    </location>
</feature>
<evidence type="ECO:0000256" key="2">
    <source>
        <dbReference type="PIRNR" id="PIRNR009303"/>
    </source>
</evidence>
<dbReference type="InterPro" id="IPR007268">
    <property type="entry name" value="Rad9/Ddc1"/>
</dbReference>
<keyword evidence="5" id="KW-1185">Reference proteome</keyword>
<reference evidence="4 5" key="1">
    <citation type="journal article" date="2016" name="Fungal Biol.">
        <title>The genome of Xylona heveae provides a window into fungal endophytism.</title>
        <authorList>
            <person name="Gazis R."/>
            <person name="Kuo A."/>
            <person name="Riley R."/>
            <person name="LaButti K."/>
            <person name="Lipzen A."/>
            <person name="Lin J."/>
            <person name="Amirebrahimi M."/>
            <person name="Hesse C.N."/>
            <person name="Spatafora J.W."/>
            <person name="Henrissat B."/>
            <person name="Hainaut M."/>
            <person name="Grigoriev I.V."/>
            <person name="Hibbett D.S."/>
        </authorList>
    </citation>
    <scope>NUCLEOTIDE SEQUENCE [LARGE SCALE GENOMIC DNA]</scope>
    <source>
        <strain evidence="4 5">TC161</strain>
    </source>
</reference>
<evidence type="ECO:0000256" key="3">
    <source>
        <dbReference type="SAM" id="MobiDB-lite"/>
    </source>
</evidence>
<dbReference type="AlphaFoldDB" id="A0A165GY29"/>
<evidence type="ECO:0000256" key="1">
    <source>
        <dbReference type="ARBA" id="ARBA00008494"/>
    </source>
</evidence>
<dbReference type="GO" id="GO:0031573">
    <property type="term" value="P:mitotic intra-S DNA damage checkpoint signaling"/>
    <property type="evidence" value="ECO:0007669"/>
    <property type="project" value="TreeGrafter"/>
</dbReference>
<proteinExistence type="inferred from homology"/>
<accession>A0A165GY29</accession>
<dbReference type="OrthoDB" id="60092at2759"/>
<dbReference type="GO" id="GO:0000076">
    <property type="term" value="P:DNA replication checkpoint signaling"/>
    <property type="evidence" value="ECO:0007669"/>
    <property type="project" value="TreeGrafter"/>
</dbReference>
<dbReference type="InterPro" id="IPR026584">
    <property type="entry name" value="Rad9"/>
</dbReference>
<gene>
    <name evidence="4" type="ORF">L228DRAFT_268132</name>
</gene>
<dbReference type="GO" id="GO:0030896">
    <property type="term" value="C:checkpoint clamp complex"/>
    <property type="evidence" value="ECO:0007669"/>
    <property type="project" value="UniProtKB-UniRule"/>
</dbReference>
<organism evidence="4 5">
    <name type="scientific">Xylona heveae (strain CBS 132557 / TC161)</name>
    <dbReference type="NCBI Taxonomy" id="1328760"/>
    <lineage>
        <taxon>Eukaryota</taxon>
        <taxon>Fungi</taxon>
        <taxon>Dikarya</taxon>
        <taxon>Ascomycota</taxon>
        <taxon>Pezizomycotina</taxon>
        <taxon>Xylonomycetes</taxon>
        <taxon>Xylonales</taxon>
        <taxon>Xylonaceae</taxon>
        <taxon>Xylona</taxon>
    </lineage>
</organism>
<dbReference type="InterPro" id="IPR046938">
    <property type="entry name" value="DNA_clamp_sf"/>
</dbReference>
<name>A0A165GY29_XYLHT</name>
<sequence>MTFLSSTLTPDSVNKVHDAIICLAKFSESVYIEAHRHELILSTINTSKSAHASFVLNGGRFFTRYRYSPGISRGRPATDADERPFACRIYNKALLSVFKGRISDPKEKDTAVEKCEIALEDRPDKAECRLVIRMICMHGVVKTYKLTYEPAEAMHALFDDNAVVNRWQIQSRLLREFIDYFGPKTEQLDMYKENGRVTFTSYTEKITDGKEILKQPLQTSVAIDTLEFEDFSVEERLHIAISVKDFKAIVMHADTISTSVSARYSLPSRPLQITYEGDGMLCKYTLMTIGDYRASSTTPAPALSADGRLLTRDGSRMASVPVGAHSASSMPPPQRPASHKYASESFTQRTPRPSPPPPKASLDPESLFVPQDEDAEWDDYQRVDQSEDVLGWDASGDHHGVAMHFSNDERGTNESSQNPPNDSSTMRIAPTQRLSEVRGLFD</sequence>
<dbReference type="InParanoid" id="A0A165GY29"/>